<keyword evidence="1" id="KW-0645">Protease</keyword>
<accession>A0ABS4CJA2</accession>
<evidence type="ECO:0000256" key="4">
    <source>
        <dbReference type="SAM" id="Phobius"/>
    </source>
</evidence>
<dbReference type="InterPro" id="IPR005754">
    <property type="entry name" value="Sortase"/>
</dbReference>
<evidence type="ECO:0000256" key="2">
    <source>
        <dbReference type="ARBA" id="ARBA00022801"/>
    </source>
</evidence>
<feature type="transmembrane region" description="Helical" evidence="4">
    <location>
        <begin position="21"/>
        <end position="39"/>
    </location>
</feature>
<sequence>MSSRKNTRPAPRKKKKKKTNWLINILLFLLLVVGLALIFNTQIRNWLIQFNGKAYNVESFTKEDVAKNLDADTTFDFDSVESISTEAVLRAQFENKNLPVVGAIAIPSVEINLPIFKGLSNVALLTGAGTMKEDQKMGEKNYALASHRTLDGVSLFSPLEYVEIGKLIYITDLTSIYTYKITYKEKVDPSRVELIEDVDDKKMITLITCGDIQAITRIAVQGELESVTPINDANDDMLNAFQMEQRTA</sequence>
<keyword evidence="4" id="KW-1133">Transmembrane helix</keyword>
<dbReference type="Gene3D" id="2.40.260.10">
    <property type="entry name" value="Sortase"/>
    <property type="match status" value="1"/>
</dbReference>
<dbReference type="Proteomes" id="UP000673375">
    <property type="component" value="Unassembled WGS sequence"/>
</dbReference>
<keyword evidence="2" id="KW-0378">Hydrolase</keyword>
<dbReference type="CDD" id="cd06165">
    <property type="entry name" value="Sortase_A"/>
    <property type="match status" value="1"/>
</dbReference>
<dbReference type="Pfam" id="PF04203">
    <property type="entry name" value="Sortase"/>
    <property type="match status" value="1"/>
</dbReference>
<gene>
    <name evidence="5" type="ORF">I6N96_10375</name>
</gene>
<dbReference type="NCBIfam" id="TIGR01076">
    <property type="entry name" value="sortase_fam"/>
    <property type="match status" value="1"/>
</dbReference>
<dbReference type="EMBL" id="JAEDXU010000004">
    <property type="protein sequence ID" value="MBP1046695.1"/>
    <property type="molecule type" value="Genomic_DNA"/>
</dbReference>
<reference evidence="5 6" key="1">
    <citation type="submission" date="2020-12" db="EMBL/GenBank/DDBJ databases">
        <title>Vagococcus allomyrinae sp. nov. and Enterococcus lavae sp. nov., isolated from the larvae of Allomyrina dichotoma.</title>
        <authorList>
            <person name="Lee S.D."/>
        </authorList>
    </citation>
    <scope>NUCLEOTIDE SEQUENCE [LARGE SCALE GENOMIC DNA]</scope>
    <source>
        <strain evidence="5 6">BWM-S5</strain>
    </source>
</reference>
<evidence type="ECO:0000313" key="6">
    <source>
        <dbReference type="Proteomes" id="UP000673375"/>
    </source>
</evidence>
<keyword evidence="4" id="KW-0812">Transmembrane</keyword>
<protein>
    <submittedName>
        <fullName evidence="5">Class A sortase</fullName>
    </submittedName>
</protein>
<dbReference type="InterPro" id="IPR023365">
    <property type="entry name" value="Sortase_dom-sf"/>
</dbReference>
<dbReference type="InterPro" id="IPR042007">
    <property type="entry name" value="Sortase_A"/>
</dbReference>
<keyword evidence="4" id="KW-0472">Membrane</keyword>
<evidence type="ECO:0000313" key="5">
    <source>
        <dbReference type="EMBL" id="MBP1046695.1"/>
    </source>
</evidence>
<evidence type="ECO:0000256" key="1">
    <source>
        <dbReference type="ARBA" id="ARBA00022670"/>
    </source>
</evidence>
<evidence type="ECO:0000256" key="3">
    <source>
        <dbReference type="ARBA" id="ARBA00022807"/>
    </source>
</evidence>
<dbReference type="SUPFAM" id="SSF63817">
    <property type="entry name" value="Sortase"/>
    <property type="match status" value="1"/>
</dbReference>
<comment type="caution">
    <text evidence="5">The sequence shown here is derived from an EMBL/GenBank/DDBJ whole genome shotgun (WGS) entry which is preliminary data.</text>
</comment>
<organism evidence="5 6">
    <name type="scientific">Enterococcus larvae</name>
    <dbReference type="NCBI Taxonomy" id="2794352"/>
    <lineage>
        <taxon>Bacteria</taxon>
        <taxon>Bacillati</taxon>
        <taxon>Bacillota</taxon>
        <taxon>Bacilli</taxon>
        <taxon>Lactobacillales</taxon>
        <taxon>Enterococcaceae</taxon>
        <taxon>Enterococcus</taxon>
    </lineage>
</organism>
<dbReference type="RefSeq" id="WP_209557479.1">
    <property type="nucleotide sequence ID" value="NZ_JAEDXU010000004.1"/>
</dbReference>
<name>A0ABS4CJA2_9ENTE</name>
<proteinExistence type="predicted"/>
<keyword evidence="6" id="KW-1185">Reference proteome</keyword>
<keyword evidence="3" id="KW-0788">Thiol protease</keyword>